<dbReference type="AlphaFoldDB" id="A0A1J1LPE3"/>
<reference evidence="3" key="1">
    <citation type="submission" date="2015-10" db="EMBL/GenBank/DDBJ databases">
        <authorList>
            <person name="Regsiter A."/>
            <person name="william w."/>
        </authorList>
    </citation>
    <scope>NUCLEOTIDE SEQUENCE [LARGE SCALE GENOMIC DNA]</scope>
</reference>
<dbReference type="SUPFAM" id="SSF143100">
    <property type="entry name" value="TTHA1013/TTHA0281-like"/>
    <property type="match status" value="1"/>
</dbReference>
<dbReference type="InterPro" id="IPR031807">
    <property type="entry name" value="HicB-like"/>
</dbReference>
<protein>
    <recommendedName>
        <fullName evidence="1">HicB-like antitoxin of toxin-antitoxin system domain-containing protein</fullName>
    </recommendedName>
</protein>
<dbReference type="InterPro" id="IPR051404">
    <property type="entry name" value="TA_system_antitoxin"/>
</dbReference>
<dbReference type="Proteomes" id="UP000184315">
    <property type="component" value="Unassembled WGS sequence"/>
</dbReference>
<dbReference type="RefSeq" id="WP_072720954.1">
    <property type="nucleotide sequence ID" value="NZ_LN889812.1"/>
</dbReference>
<dbReference type="Gene3D" id="3.30.160.250">
    <property type="match status" value="1"/>
</dbReference>
<organism evidence="2 3">
    <name type="scientific">Planktothrix tepida PCC 9214</name>
    <dbReference type="NCBI Taxonomy" id="671072"/>
    <lineage>
        <taxon>Bacteria</taxon>
        <taxon>Bacillati</taxon>
        <taxon>Cyanobacteriota</taxon>
        <taxon>Cyanophyceae</taxon>
        <taxon>Oscillatoriophycideae</taxon>
        <taxon>Oscillatoriales</taxon>
        <taxon>Microcoleaceae</taxon>
        <taxon>Planktothrix</taxon>
    </lineage>
</organism>
<name>A0A1J1LPE3_9CYAN</name>
<dbReference type="InterPro" id="IPR035069">
    <property type="entry name" value="TTHA1013/TTHA0281-like"/>
</dbReference>
<feature type="domain" description="HicB-like antitoxin of toxin-antitoxin system" evidence="1">
    <location>
        <begin position="5"/>
        <end position="49"/>
    </location>
</feature>
<dbReference type="EMBL" id="CZDF01000171">
    <property type="protein sequence ID" value="CUR34440.1"/>
    <property type="molecule type" value="Genomic_DNA"/>
</dbReference>
<evidence type="ECO:0000259" key="1">
    <source>
        <dbReference type="Pfam" id="PF15919"/>
    </source>
</evidence>
<proteinExistence type="predicted"/>
<gene>
    <name evidence="2" type="ORF">PL9214640447</name>
</gene>
<dbReference type="PANTHER" id="PTHR34504:SF2">
    <property type="entry name" value="UPF0150 PROTEIN SSL0259"/>
    <property type="match status" value="1"/>
</dbReference>
<evidence type="ECO:0000313" key="2">
    <source>
        <dbReference type="EMBL" id="CUR34440.1"/>
    </source>
</evidence>
<dbReference type="OrthoDB" id="7068289at2"/>
<dbReference type="STRING" id="671072.PL9214640447"/>
<dbReference type="Pfam" id="PF15919">
    <property type="entry name" value="HicB_lk_antitox"/>
    <property type="match status" value="1"/>
</dbReference>
<accession>A0A1J1LPE3</accession>
<dbReference type="PANTHER" id="PTHR34504">
    <property type="entry name" value="ANTITOXIN HICB"/>
    <property type="match status" value="1"/>
</dbReference>
<evidence type="ECO:0000313" key="3">
    <source>
        <dbReference type="Proteomes" id="UP000184315"/>
    </source>
</evidence>
<keyword evidence="3" id="KW-1185">Reference proteome</keyword>
<sequence>MKWRVILEPDPETGDYAVWCPELPGCVSAGETEAEALENITEAIALYLEPDPIILKAGSLMREVSVT</sequence>